<feature type="transmembrane region" description="Helical" evidence="8">
    <location>
        <begin position="941"/>
        <end position="971"/>
    </location>
</feature>
<feature type="region of interest" description="Disordered" evidence="7">
    <location>
        <begin position="289"/>
        <end position="334"/>
    </location>
</feature>
<dbReference type="Pfam" id="PF14703">
    <property type="entry name" value="PHM7_cyt"/>
    <property type="match status" value="2"/>
</dbReference>
<dbReference type="GO" id="GO:0005886">
    <property type="term" value="C:plasma membrane"/>
    <property type="evidence" value="ECO:0007669"/>
    <property type="project" value="TreeGrafter"/>
</dbReference>
<feature type="transmembrane region" description="Helical" evidence="8">
    <location>
        <begin position="120"/>
        <end position="139"/>
    </location>
</feature>
<feature type="compositionally biased region" description="Basic residues" evidence="7">
    <location>
        <begin position="1133"/>
        <end position="1146"/>
    </location>
</feature>
<dbReference type="InterPro" id="IPR045122">
    <property type="entry name" value="Csc1-like"/>
</dbReference>
<feature type="transmembrane region" description="Helical" evidence="8">
    <location>
        <begin position="744"/>
        <end position="767"/>
    </location>
</feature>
<evidence type="ECO:0000256" key="2">
    <source>
        <dbReference type="ARBA" id="ARBA00007779"/>
    </source>
</evidence>
<sequence length="1300" mass="145862">MSTIPSSDGSANCTGNAVEQLFGCGGQALDSANETIGSLVAAIVAALGSFGAQVGIFFILRWRLSRIYRPRTYLVAERERTPIPPSGLVGWILPVFQTPNFAFIQKCGLDAFFFLRFLRMLLKIFLPAACVILPILLPINKNSGEGQIQGATATGLDKLSISNIGRARTSRTWAHLILAVLFIFWILWVIFEELRNYIRVRQAYLTSPQHRLRASATSVLVTEIPKKWLTHQALEGLYDVFPGGLKNIWINRNFDELADKVSERDKIAKSLESAESDLIKKCRTADLKRQEKERKTTRAEKKEAQAADTREAESRAGGDEGIHTAGMEHQSSGLTDMLREAEEEERRRESIDHVTHKHKDPKYVLENGFNTLKHGFDTAGKGVGQFGKGFGQFAAKTIGGVERDAHRGVERMNDGPGFMTEEEWKRLNTAEGGEDSRTTQTKSSVIHQEEHQNVQDATAGAQVVASDGHDSPRVHPLDVPISAPANDHIQSPSSAYSWKTNPTTPAIGVIRPSAESEPRPPRSPMQIEEPEGLKPHKQWQFWKNSDQSIVLPSPQPHYSDEDEFPLQVKSVPGAGNPVPGERESGSKWYEKLAFWKTVPEEEKTKYPDAYDADRDADQDEEAKWREYIEPKDRDTTRMPLLDYDWFPSLPLVGKKVDTIYHLRRELARLNQEIEIDQKNPEKFPTMGSAFIQFHHQVAAHMAVQSLSHHVPQHMAPRLLEISPNDVIWDNMSIRWWERYLRSTIVLLIAIGLIVLFAVPVTFTSLLANVDTLSHKYSWLAWMRDLPSAVISIIQGVLPPALLAALLALVPIIFRVLVKQQGVPTGNLREMGVQRWYFAFLWIQVFLVVSISGGLVNIVNTISKAPNNTLTVIAQDLPKAANYFFSYLTIQALSNSASALVQVGTLFVWFIWAPINDSTARQKYTRQTKLNQIKWGSFFPPFANFAVIAIIYSIIAPLIMVFVIVIFCLFWFVYRYNVLYVYQFRNDTGGLLFPVAVNQLFTGVYTMEVALAAYFFITTNTKGKLSCLPQAIIMCVMIAFTIAYQVSLNKAFAPLFQYLPITLEDEAVLRDEKFAREQASRFAPLTADRDDNAIEDDDEDNRSTPEKSGYGINQQRSASSSSSPAPEHRAGAWARRKSSVARGPRWRHAAPEAISRLQHLAIGGTPASGSEKKSARHAHIDVTKHHSDDPEAQHTVADVLFSGFADELEDLTPEERDLLVRYAFQHSALRARRPTVWIPNDKLKVSDDEIKRAAKMSTVTVDGVERTNISMSNEGTALDGKNRVVFRKSPPDFQSVDLILL</sequence>
<comment type="similarity">
    <text evidence="2">Belongs to the CSC1 (TC 1.A.17) family.</text>
</comment>
<dbReference type="Pfam" id="PF12621">
    <property type="entry name" value="PHM7_ext"/>
    <property type="match status" value="1"/>
</dbReference>
<feature type="transmembrane region" description="Helical" evidence="8">
    <location>
        <begin position="891"/>
        <end position="912"/>
    </location>
</feature>
<dbReference type="Pfam" id="PF13967">
    <property type="entry name" value="RSN1_TM"/>
    <property type="match status" value="1"/>
</dbReference>
<dbReference type="PANTHER" id="PTHR13018">
    <property type="entry name" value="PROBABLE MEMBRANE PROTEIN DUF221-RELATED"/>
    <property type="match status" value="1"/>
</dbReference>
<evidence type="ECO:0000256" key="1">
    <source>
        <dbReference type="ARBA" id="ARBA00004141"/>
    </source>
</evidence>
<feature type="transmembrane region" description="Helical" evidence="8">
    <location>
        <begin position="991"/>
        <end position="1015"/>
    </location>
</feature>
<accession>A0A9P4UIW2</accession>
<feature type="region of interest" description="Disordered" evidence="7">
    <location>
        <begin position="1084"/>
        <end position="1146"/>
    </location>
</feature>
<feature type="compositionally biased region" description="Basic and acidic residues" evidence="7">
    <location>
        <begin position="289"/>
        <end position="322"/>
    </location>
</feature>
<protein>
    <submittedName>
        <fullName evidence="13">DUF221-domain-containing protein</fullName>
    </submittedName>
</protein>
<dbReference type="InterPro" id="IPR032880">
    <property type="entry name" value="CSC1/OSCA1-like_N"/>
</dbReference>
<gene>
    <name evidence="13" type="ORF">K431DRAFT_288679</name>
</gene>
<proteinExistence type="inferred from homology"/>
<evidence type="ECO:0000256" key="4">
    <source>
        <dbReference type="ARBA" id="ARBA00022692"/>
    </source>
</evidence>
<dbReference type="GO" id="GO:0005227">
    <property type="term" value="F:calcium-activated cation channel activity"/>
    <property type="evidence" value="ECO:0007669"/>
    <property type="project" value="InterPro"/>
</dbReference>
<reference evidence="13" key="1">
    <citation type="journal article" date="2020" name="Stud. Mycol.">
        <title>101 Dothideomycetes genomes: a test case for predicting lifestyles and emergence of pathogens.</title>
        <authorList>
            <person name="Haridas S."/>
            <person name="Albert R."/>
            <person name="Binder M."/>
            <person name="Bloem J."/>
            <person name="Labutti K."/>
            <person name="Salamov A."/>
            <person name="Andreopoulos B."/>
            <person name="Baker S."/>
            <person name="Barry K."/>
            <person name="Bills G."/>
            <person name="Bluhm B."/>
            <person name="Cannon C."/>
            <person name="Castanera R."/>
            <person name="Culley D."/>
            <person name="Daum C."/>
            <person name="Ezra D."/>
            <person name="Gonzalez J."/>
            <person name="Henrissat B."/>
            <person name="Kuo A."/>
            <person name="Liang C."/>
            <person name="Lipzen A."/>
            <person name="Lutzoni F."/>
            <person name="Magnuson J."/>
            <person name="Mondo S."/>
            <person name="Nolan M."/>
            <person name="Ohm R."/>
            <person name="Pangilinan J."/>
            <person name="Park H.-J."/>
            <person name="Ramirez L."/>
            <person name="Alfaro M."/>
            <person name="Sun H."/>
            <person name="Tritt A."/>
            <person name="Yoshinaga Y."/>
            <person name="Zwiers L.-H."/>
            <person name="Turgeon B."/>
            <person name="Goodwin S."/>
            <person name="Spatafora J."/>
            <person name="Crous P."/>
            <person name="Grigoriev I."/>
        </authorList>
    </citation>
    <scope>NUCLEOTIDE SEQUENCE</scope>
    <source>
        <strain evidence="13">CBS 116435</strain>
    </source>
</reference>
<evidence type="ECO:0000259" key="11">
    <source>
        <dbReference type="Pfam" id="PF13967"/>
    </source>
</evidence>
<evidence type="ECO:0000313" key="14">
    <source>
        <dbReference type="Proteomes" id="UP000799441"/>
    </source>
</evidence>
<dbReference type="Pfam" id="PF02714">
    <property type="entry name" value="RSN1_7TM"/>
    <property type="match status" value="1"/>
</dbReference>
<evidence type="ECO:0000259" key="10">
    <source>
        <dbReference type="Pfam" id="PF12621"/>
    </source>
</evidence>
<evidence type="ECO:0000256" key="7">
    <source>
        <dbReference type="SAM" id="MobiDB-lite"/>
    </source>
</evidence>
<evidence type="ECO:0000313" key="13">
    <source>
        <dbReference type="EMBL" id="KAF2717297.1"/>
    </source>
</evidence>
<keyword evidence="4 8" id="KW-0812">Transmembrane</keyword>
<feature type="region of interest" description="Disordered" evidence="7">
    <location>
        <begin position="428"/>
        <end position="534"/>
    </location>
</feature>
<evidence type="ECO:0000256" key="3">
    <source>
        <dbReference type="ARBA" id="ARBA00022448"/>
    </source>
</evidence>
<keyword evidence="6 8" id="KW-0472">Membrane</keyword>
<dbReference type="PANTHER" id="PTHR13018:SF20">
    <property type="entry name" value="SPORULATION-SPECIFIC PROTEIN 75"/>
    <property type="match status" value="1"/>
</dbReference>
<keyword evidence="3" id="KW-0813">Transport</keyword>
<organism evidence="13 14">
    <name type="scientific">Polychaeton citri CBS 116435</name>
    <dbReference type="NCBI Taxonomy" id="1314669"/>
    <lineage>
        <taxon>Eukaryota</taxon>
        <taxon>Fungi</taxon>
        <taxon>Dikarya</taxon>
        <taxon>Ascomycota</taxon>
        <taxon>Pezizomycotina</taxon>
        <taxon>Dothideomycetes</taxon>
        <taxon>Dothideomycetidae</taxon>
        <taxon>Capnodiales</taxon>
        <taxon>Capnodiaceae</taxon>
        <taxon>Polychaeton</taxon>
    </lineage>
</organism>
<keyword evidence="14" id="KW-1185">Reference proteome</keyword>
<dbReference type="InterPro" id="IPR022257">
    <property type="entry name" value="PHM7_ext"/>
</dbReference>
<comment type="subcellular location">
    <subcellularLocation>
        <location evidence="1">Membrane</location>
        <topology evidence="1">Multi-pass membrane protein</topology>
    </subcellularLocation>
</comment>
<feature type="domain" description="CSC1/OSCA1-like cytosolic" evidence="12">
    <location>
        <begin position="639"/>
        <end position="730"/>
    </location>
</feature>
<dbReference type="InterPro" id="IPR003864">
    <property type="entry name" value="CSC1/OSCA1-like_7TM"/>
</dbReference>
<feature type="compositionally biased region" description="Basic and acidic residues" evidence="7">
    <location>
        <begin position="467"/>
        <end position="476"/>
    </location>
</feature>
<dbReference type="OrthoDB" id="1076608at2759"/>
<evidence type="ECO:0000259" key="9">
    <source>
        <dbReference type="Pfam" id="PF02714"/>
    </source>
</evidence>
<feature type="transmembrane region" description="Helical" evidence="8">
    <location>
        <begin position="787"/>
        <end position="813"/>
    </location>
</feature>
<evidence type="ECO:0000256" key="6">
    <source>
        <dbReference type="ARBA" id="ARBA00023136"/>
    </source>
</evidence>
<comment type="caution">
    <text evidence="13">The sequence shown here is derived from an EMBL/GenBank/DDBJ whole genome shotgun (WGS) entry which is preliminary data.</text>
</comment>
<feature type="transmembrane region" description="Helical" evidence="8">
    <location>
        <begin position="39"/>
        <end position="60"/>
    </location>
</feature>
<feature type="compositionally biased region" description="Polar residues" evidence="7">
    <location>
        <begin position="488"/>
        <end position="504"/>
    </location>
</feature>
<feature type="transmembrane region" description="Helical" evidence="8">
    <location>
        <begin position="172"/>
        <end position="191"/>
    </location>
</feature>
<evidence type="ECO:0000259" key="12">
    <source>
        <dbReference type="Pfam" id="PF14703"/>
    </source>
</evidence>
<dbReference type="Proteomes" id="UP000799441">
    <property type="component" value="Unassembled WGS sequence"/>
</dbReference>
<feature type="transmembrane region" description="Helical" evidence="8">
    <location>
        <begin position="834"/>
        <end position="858"/>
    </location>
</feature>
<feature type="domain" description="10TM putative phosphate transporter extracellular tail" evidence="10">
    <location>
        <begin position="1206"/>
        <end position="1291"/>
    </location>
</feature>
<evidence type="ECO:0000256" key="5">
    <source>
        <dbReference type="ARBA" id="ARBA00022989"/>
    </source>
</evidence>
<feature type="domain" description="CSC1/OSCA1-like 7TM region" evidence="9">
    <location>
        <begin position="741"/>
        <end position="1014"/>
    </location>
</feature>
<dbReference type="EMBL" id="MU003847">
    <property type="protein sequence ID" value="KAF2717297.1"/>
    <property type="molecule type" value="Genomic_DNA"/>
</dbReference>
<feature type="transmembrane region" description="Helical" evidence="8">
    <location>
        <begin position="1027"/>
        <end position="1045"/>
    </location>
</feature>
<name>A0A9P4UIW2_9PEZI</name>
<feature type="domain" description="CSC1/OSCA1-like N-terminal transmembrane" evidence="11">
    <location>
        <begin position="39"/>
        <end position="193"/>
    </location>
</feature>
<feature type="domain" description="CSC1/OSCA1-like cytosolic" evidence="12">
    <location>
        <begin position="217"/>
        <end position="292"/>
    </location>
</feature>
<dbReference type="InterPro" id="IPR027815">
    <property type="entry name" value="CSC1/OSCA1-like_cyt"/>
</dbReference>
<evidence type="ECO:0000256" key="8">
    <source>
        <dbReference type="SAM" id="Phobius"/>
    </source>
</evidence>
<keyword evidence="5 8" id="KW-1133">Transmembrane helix</keyword>